<dbReference type="RefSeq" id="WP_344171952.1">
    <property type="nucleotide sequence ID" value="NZ_BAAARY010000009.1"/>
</dbReference>
<name>A0ABN3NIU2_9ACTN</name>
<feature type="region of interest" description="Disordered" evidence="1">
    <location>
        <begin position="176"/>
        <end position="202"/>
    </location>
</feature>
<evidence type="ECO:0000259" key="4">
    <source>
        <dbReference type="Pfam" id="PF07987"/>
    </source>
</evidence>
<feature type="domain" description="YncI copper-binding" evidence="4">
    <location>
        <begin position="32"/>
        <end position="179"/>
    </location>
</feature>
<keyword evidence="3" id="KW-0732">Signal</keyword>
<proteinExistence type="predicted"/>
<keyword evidence="2" id="KW-0472">Membrane</keyword>
<dbReference type="Pfam" id="PF07987">
    <property type="entry name" value="DUF1775"/>
    <property type="match status" value="1"/>
</dbReference>
<accession>A0ABN3NIU2</accession>
<feature type="compositionally biased region" description="Low complexity" evidence="1">
    <location>
        <begin position="186"/>
        <end position="198"/>
    </location>
</feature>
<dbReference type="CDD" id="cd08545">
    <property type="entry name" value="YcnI_like"/>
    <property type="match status" value="1"/>
</dbReference>
<dbReference type="InterPro" id="IPR038507">
    <property type="entry name" value="YcnI-like_sf"/>
</dbReference>
<evidence type="ECO:0000256" key="3">
    <source>
        <dbReference type="SAM" id="SignalP"/>
    </source>
</evidence>
<dbReference type="Gene3D" id="2.60.40.2230">
    <property type="entry name" value="Uncharacterised protein YcnI-like PF07987, DUF1775"/>
    <property type="match status" value="1"/>
</dbReference>
<sequence>MLRLRSALTAALVTVGAGIGGALAVAAPAAAHVTANADEAVQGGYARVAFRVPNESPTASTTRLEVTMPADAPLPSVSTQPVPGWTVAVVRQAPATPLTSHGREIKEIVSKITWTATPAAVVRPGQFQEFPVSMGQLPEVERLVFKALQTYSDGNIVRWIEVDQGDGQELERPAPVLELTPKDAETGAGTAKPAAAEADNAGPSSGLAVAGLVAGLAGLGLGAAAFVRSGRSTKTAA</sequence>
<organism evidence="5 6">
    <name type="scientific">Pilimelia columellifera subsp. columellifera</name>
    <dbReference type="NCBI Taxonomy" id="706583"/>
    <lineage>
        <taxon>Bacteria</taxon>
        <taxon>Bacillati</taxon>
        <taxon>Actinomycetota</taxon>
        <taxon>Actinomycetes</taxon>
        <taxon>Micromonosporales</taxon>
        <taxon>Micromonosporaceae</taxon>
        <taxon>Pilimelia</taxon>
    </lineage>
</organism>
<keyword evidence="2" id="KW-1133">Transmembrane helix</keyword>
<comment type="caution">
    <text evidence="5">The sequence shown here is derived from an EMBL/GenBank/DDBJ whole genome shotgun (WGS) entry which is preliminary data.</text>
</comment>
<feature type="signal peptide" evidence="3">
    <location>
        <begin position="1"/>
        <end position="26"/>
    </location>
</feature>
<protein>
    <submittedName>
        <fullName evidence="5">YcnI family protein</fullName>
    </submittedName>
</protein>
<evidence type="ECO:0000313" key="5">
    <source>
        <dbReference type="EMBL" id="GAA2523419.1"/>
    </source>
</evidence>
<evidence type="ECO:0000256" key="2">
    <source>
        <dbReference type="SAM" id="Phobius"/>
    </source>
</evidence>
<feature type="transmembrane region" description="Helical" evidence="2">
    <location>
        <begin position="207"/>
        <end position="227"/>
    </location>
</feature>
<reference evidence="5 6" key="1">
    <citation type="journal article" date="2019" name="Int. J. Syst. Evol. Microbiol.">
        <title>The Global Catalogue of Microorganisms (GCM) 10K type strain sequencing project: providing services to taxonomists for standard genome sequencing and annotation.</title>
        <authorList>
            <consortium name="The Broad Institute Genomics Platform"/>
            <consortium name="The Broad Institute Genome Sequencing Center for Infectious Disease"/>
            <person name="Wu L."/>
            <person name="Ma J."/>
        </authorList>
    </citation>
    <scope>NUCLEOTIDE SEQUENCE [LARGE SCALE GENOMIC DNA]</scope>
    <source>
        <strain evidence="5 6">JCM 3367</strain>
    </source>
</reference>
<keyword evidence="6" id="KW-1185">Reference proteome</keyword>
<dbReference type="Proteomes" id="UP001499978">
    <property type="component" value="Unassembled WGS sequence"/>
</dbReference>
<evidence type="ECO:0000313" key="6">
    <source>
        <dbReference type="Proteomes" id="UP001499978"/>
    </source>
</evidence>
<evidence type="ECO:0000256" key="1">
    <source>
        <dbReference type="SAM" id="MobiDB-lite"/>
    </source>
</evidence>
<dbReference type="InterPro" id="IPR012533">
    <property type="entry name" value="YcnI-copper_dom"/>
</dbReference>
<gene>
    <name evidence="5" type="ORF">GCM10010201_22150</name>
</gene>
<dbReference type="EMBL" id="BAAARY010000009">
    <property type="protein sequence ID" value="GAA2523419.1"/>
    <property type="molecule type" value="Genomic_DNA"/>
</dbReference>
<feature type="chain" id="PRO_5045431646" evidence="3">
    <location>
        <begin position="27"/>
        <end position="237"/>
    </location>
</feature>
<keyword evidence="2" id="KW-0812">Transmembrane</keyword>